<evidence type="ECO:0000256" key="5">
    <source>
        <dbReference type="ARBA" id="ARBA00022989"/>
    </source>
</evidence>
<protein>
    <recommendedName>
        <fullName evidence="11">Solute carrier family 13 member 5</fullName>
    </recommendedName>
</protein>
<dbReference type="GO" id="GO:0015141">
    <property type="term" value="F:succinate transmembrane transporter activity"/>
    <property type="evidence" value="ECO:0007669"/>
    <property type="project" value="UniProtKB-ARBA"/>
</dbReference>
<feature type="transmembrane region" description="Helical" evidence="8">
    <location>
        <begin position="385"/>
        <end position="408"/>
    </location>
</feature>
<evidence type="ECO:0000313" key="9">
    <source>
        <dbReference type="EnsemblMetazoa" id="XP_038057150.1"/>
    </source>
</evidence>
<evidence type="ECO:0008006" key="11">
    <source>
        <dbReference type="Google" id="ProtNLM"/>
    </source>
</evidence>
<evidence type="ECO:0000256" key="6">
    <source>
        <dbReference type="ARBA" id="ARBA00023136"/>
    </source>
</evidence>
<dbReference type="GeneID" id="119728823"/>
<evidence type="ECO:0000256" key="1">
    <source>
        <dbReference type="ARBA" id="ARBA00004141"/>
    </source>
</evidence>
<dbReference type="AlphaFoldDB" id="A0A914A0N4"/>
<dbReference type="Proteomes" id="UP000887568">
    <property type="component" value="Unplaced"/>
</dbReference>
<feature type="transmembrane region" description="Helical" evidence="8">
    <location>
        <begin position="601"/>
        <end position="622"/>
    </location>
</feature>
<dbReference type="EnsemblMetazoa" id="XM_038201222.1">
    <property type="protein sequence ID" value="XP_038057150.1"/>
    <property type="gene ID" value="LOC119728823"/>
</dbReference>
<comment type="similarity">
    <text evidence="2">Belongs to the SLC13A/DASS transporter (TC 2.A.47) family. NADC subfamily.</text>
</comment>
<feature type="region of interest" description="Disordered" evidence="7">
    <location>
        <begin position="241"/>
        <end position="264"/>
    </location>
</feature>
<evidence type="ECO:0000256" key="3">
    <source>
        <dbReference type="ARBA" id="ARBA00022448"/>
    </source>
</evidence>
<feature type="transmembrane region" description="Helical" evidence="8">
    <location>
        <begin position="128"/>
        <end position="155"/>
    </location>
</feature>
<keyword evidence="6 8" id="KW-0472">Membrane</keyword>
<dbReference type="PANTHER" id="PTHR10283">
    <property type="entry name" value="SOLUTE CARRIER FAMILY 13 MEMBER"/>
    <property type="match status" value="1"/>
</dbReference>
<keyword evidence="5 8" id="KW-1133">Transmembrane helix</keyword>
<dbReference type="RefSeq" id="XP_038057150.1">
    <property type="nucleotide sequence ID" value="XM_038201222.1"/>
</dbReference>
<evidence type="ECO:0000313" key="10">
    <source>
        <dbReference type="Proteomes" id="UP000887568"/>
    </source>
</evidence>
<proteinExistence type="inferred from homology"/>
<feature type="transmembrane region" description="Helical" evidence="8">
    <location>
        <begin position="320"/>
        <end position="342"/>
    </location>
</feature>
<dbReference type="InterPro" id="IPR001898">
    <property type="entry name" value="SLC13A/DASS"/>
</dbReference>
<dbReference type="PROSITE" id="PS01271">
    <property type="entry name" value="NA_SULFATE"/>
    <property type="match status" value="1"/>
</dbReference>
<reference evidence="9" key="1">
    <citation type="submission" date="2022-11" db="UniProtKB">
        <authorList>
            <consortium name="EnsemblMetazoa"/>
        </authorList>
    </citation>
    <scope>IDENTIFICATION</scope>
</reference>
<keyword evidence="4 8" id="KW-0812">Transmembrane</keyword>
<keyword evidence="3" id="KW-0813">Transport</keyword>
<evidence type="ECO:0000256" key="4">
    <source>
        <dbReference type="ARBA" id="ARBA00022692"/>
    </source>
</evidence>
<feature type="transmembrane region" description="Helical" evidence="8">
    <location>
        <begin position="436"/>
        <end position="458"/>
    </location>
</feature>
<evidence type="ECO:0000256" key="2">
    <source>
        <dbReference type="ARBA" id="ARBA00006772"/>
    </source>
</evidence>
<feature type="transmembrane region" description="Helical" evidence="8">
    <location>
        <begin position="44"/>
        <end position="70"/>
    </location>
</feature>
<organism evidence="9 10">
    <name type="scientific">Patiria miniata</name>
    <name type="common">Bat star</name>
    <name type="synonym">Asterina miniata</name>
    <dbReference type="NCBI Taxonomy" id="46514"/>
    <lineage>
        <taxon>Eukaryota</taxon>
        <taxon>Metazoa</taxon>
        <taxon>Echinodermata</taxon>
        <taxon>Eleutherozoa</taxon>
        <taxon>Asterozoa</taxon>
        <taxon>Asteroidea</taxon>
        <taxon>Valvatacea</taxon>
        <taxon>Valvatida</taxon>
        <taxon>Asterinidae</taxon>
        <taxon>Patiria</taxon>
    </lineage>
</organism>
<feature type="transmembrane region" description="Helical" evidence="8">
    <location>
        <begin position="516"/>
        <end position="549"/>
    </location>
</feature>
<dbReference type="OrthoDB" id="6493944at2759"/>
<evidence type="ECO:0000256" key="8">
    <source>
        <dbReference type="SAM" id="Phobius"/>
    </source>
</evidence>
<evidence type="ECO:0000256" key="7">
    <source>
        <dbReference type="SAM" id="MobiDB-lite"/>
    </source>
</evidence>
<dbReference type="InterPro" id="IPR031312">
    <property type="entry name" value="Na/sul_symport_CS"/>
</dbReference>
<dbReference type="PANTHER" id="PTHR10283:SF82">
    <property type="entry name" value="SOLUTE CARRIER FAMILY 13 MEMBER 2"/>
    <property type="match status" value="1"/>
</dbReference>
<dbReference type="OMA" id="ILLWMTT"/>
<name>A0A914A0N4_PATMI</name>
<feature type="transmembrane region" description="Helical" evidence="8">
    <location>
        <begin position="12"/>
        <end position="32"/>
    </location>
</feature>
<sequence>MGTCKNIIKVLWAFRSTVLLVAIPLLASPLLIVVGDNVAKCGWVVIVMAGYWTCEVVPLAVTAFLPVLLFPLLGIQDSDDVCRNYLKDTNFLAMGGLMVAVAVQHWNLHRRIALGVLLLVGTQPRRLMLGFMSVTAFLSMWISNTATTAMMVPIVHSVLAQMVKADQKEDDTKKNIDAASVRCDGSELLEMEKGTQTPGDDTMLHYATTSDEMANIGCLRFRETDLDKHQDEKAILEEAYNTTGSPDDVASKPQGDNETGNEIDFASLPPAENRMCKGMMLCVSSAASFGGTATLTGTGTNLVLNEVVHDLYGDAPGINFAAWIVFALPAMVLSVFFAWLWLQFFFVDRSLLGCCREFGACCSCSEQDKSKGAKIREVIKRQYDALGTMSWAEVWVLLHFIALALLWFTKDLAFIPDATGWAGLFPVSKFVTDATAVIYICFSLFVFPSKLPNIFCWRDNTKLGPRTPLLTWSAVQKKLPWNVVLLLGGGFALADGCKVSGLSQWLADQFRVLQGIPAPVLVLIITIIICLFTEVTSNVATATIFLPVLATLAESICVNPLYIMIPAALACSYAFMLPVATPPNAIVFSYGTVTVSDMAKAGVVMNIIGLIMANALINSLAIPMFDVFSYPSWADNSTCVA</sequence>
<comment type="subcellular location">
    <subcellularLocation>
        <location evidence="1">Membrane</location>
        <topology evidence="1">Multi-pass membrane protein</topology>
    </subcellularLocation>
</comment>
<feature type="transmembrane region" description="Helical" evidence="8">
    <location>
        <begin position="479"/>
        <end position="496"/>
    </location>
</feature>
<accession>A0A914A0N4</accession>
<feature type="transmembrane region" description="Helical" evidence="8">
    <location>
        <begin position="91"/>
        <end position="108"/>
    </location>
</feature>
<dbReference type="GO" id="GO:0005886">
    <property type="term" value="C:plasma membrane"/>
    <property type="evidence" value="ECO:0007669"/>
    <property type="project" value="TreeGrafter"/>
</dbReference>
<feature type="transmembrane region" description="Helical" evidence="8">
    <location>
        <begin position="278"/>
        <end position="300"/>
    </location>
</feature>
<keyword evidence="10" id="KW-1185">Reference proteome</keyword>
<dbReference type="Pfam" id="PF00939">
    <property type="entry name" value="Na_sulph_symp"/>
    <property type="match status" value="1"/>
</dbReference>